<feature type="transmembrane region" description="Helical" evidence="2">
    <location>
        <begin position="826"/>
        <end position="849"/>
    </location>
</feature>
<feature type="region of interest" description="Disordered" evidence="1">
    <location>
        <begin position="81"/>
        <end position="115"/>
    </location>
</feature>
<dbReference type="EMBL" id="BRYA01000364">
    <property type="protein sequence ID" value="GMI47876.1"/>
    <property type="molecule type" value="Genomic_DNA"/>
</dbReference>
<keyword evidence="2" id="KW-0812">Transmembrane</keyword>
<dbReference type="Gene3D" id="3.30.530.20">
    <property type="match status" value="1"/>
</dbReference>
<feature type="region of interest" description="Disordered" evidence="1">
    <location>
        <begin position="958"/>
        <end position="1002"/>
    </location>
</feature>
<keyword evidence="4" id="KW-1185">Reference proteome</keyword>
<feature type="transmembrane region" description="Helical" evidence="2">
    <location>
        <begin position="555"/>
        <end position="573"/>
    </location>
</feature>
<evidence type="ECO:0000313" key="4">
    <source>
        <dbReference type="Proteomes" id="UP001165065"/>
    </source>
</evidence>
<dbReference type="PROSITE" id="PS51257">
    <property type="entry name" value="PROKAR_LIPOPROTEIN"/>
    <property type="match status" value="1"/>
</dbReference>
<name>A0A9W7LFE0_9STRA</name>
<comment type="caution">
    <text evidence="3">The sequence shown here is derived from an EMBL/GenBank/DDBJ whole genome shotgun (WGS) entry which is preliminary data.</text>
</comment>
<keyword evidence="2" id="KW-0472">Membrane</keyword>
<organism evidence="3 4">
    <name type="scientific">Triparma columacea</name>
    <dbReference type="NCBI Taxonomy" id="722753"/>
    <lineage>
        <taxon>Eukaryota</taxon>
        <taxon>Sar</taxon>
        <taxon>Stramenopiles</taxon>
        <taxon>Ochrophyta</taxon>
        <taxon>Bolidophyceae</taxon>
        <taxon>Parmales</taxon>
        <taxon>Triparmaceae</taxon>
        <taxon>Triparma</taxon>
    </lineage>
</organism>
<dbReference type="Proteomes" id="UP001165065">
    <property type="component" value="Unassembled WGS sequence"/>
</dbReference>
<dbReference type="SUPFAM" id="SSF55961">
    <property type="entry name" value="Bet v1-like"/>
    <property type="match status" value="1"/>
</dbReference>
<feature type="compositionally biased region" description="Acidic residues" evidence="1">
    <location>
        <begin position="136"/>
        <end position="145"/>
    </location>
</feature>
<feature type="region of interest" description="Disordered" evidence="1">
    <location>
        <begin position="127"/>
        <end position="148"/>
    </location>
</feature>
<protein>
    <submittedName>
        <fullName evidence="3">Uncharacterized protein</fullName>
    </submittedName>
</protein>
<sequence>MMRAKKIHVKSNTSAIERPLRFFSFLTLTVACTTFNPIVNLYFDPELQKQARGLVFGRRKRNARRIGGSTASTLQTKVSVIGSTRKQRHKGSRVSHWGGEEDTQGSSGDIEEEARLVDATSRTEIRERLFNHTDQGDSDETDEERDALQKGRELVVDFDPRMKPLEQSNGLVELESSTWGDEGRKTFKATVKVRASPIDVACFLHDFDSAYFSKAAENDVMVRDHFKVEQEEGEMGATRSITTLSTYRIPTGRFRDRTVVSRQTCSRLDGKGDILYVVLPTTHSNAPEEDHRVRASNAMVFRIKAERISTRQMELGQNKAVRQQKTTIELYAQMDFKTNSVVMENEKLCRPMTVRAVSQVQRYFQNLRKLDELDVEDGTAMGTMLMDSMDAFMVGCSRSNRQAMGRLAVTVMMEKNRALRDLHGRYRAFAPMLVNILRNRLAPPCKVDKPLADITEADGRKIGKTMSSLIISNLTADAAVDEFILTFPSMRELDERYSFFRPFLEVVARKKLATADLGLKFRVFLGASFSVLDMGSDVFIVTELFAAGENIKARAILLMIVLNIILQLVVVFLQRRKRPRLMAWDMFLTILCLKPAQDAVRVVGGEQDFYENFSPYDEMVITKLLETFTEAIPGAVVQATFIVERISNSEAISFTSLSSLAMSIMATSFAMQSLKYDADVNPESRRRDPKTRGMIPDQNRILVFVLMMGISACTMASQIFNVILLRKMGFVVLVLYFVIPMLLHFARKLLRRGDFYPANSPLLGIVLWHIMAKTTTDFTAWMQAIQPLGMGGAGYTGNLIFNQCATFVVAAVYLGGGSGGGLNGEVVWPLVVACNGILVIFFVSFFLSINRSHVSVFFSLETGADQAERIFYKRSEPDIKLSYTIMHHESCYAHFRDDVKAYVQDNALDWLEEKPLWWSDLFLANIPDDMLEGKTSALRGKRALELGDKASRGRRNSMSLRMSLGIEEEEDEEDEDEDMEVGGGRKVGVVIEEEDEEGGVSG</sequence>
<dbReference type="OrthoDB" id="202115at2759"/>
<dbReference type="InterPro" id="IPR023393">
    <property type="entry name" value="START-like_dom_sf"/>
</dbReference>
<reference evidence="4" key="1">
    <citation type="journal article" date="2023" name="Commun. Biol.">
        <title>Genome analysis of Parmales, the sister group of diatoms, reveals the evolutionary specialization of diatoms from phago-mixotrophs to photoautotrophs.</title>
        <authorList>
            <person name="Ban H."/>
            <person name="Sato S."/>
            <person name="Yoshikawa S."/>
            <person name="Yamada K."/>
            <person name="Nakamura Y."/>
            <person name="Ichinomiya M."/>
            <person name="Sato N."/>
            <person name="Blanc-Mathieu R."/>
            <person name="Endo H."/>
            <person name="Kuwata A."/>
            <person name="Ogata H."/>
        </authorList>
    </citation>
    <scope>NUCLEOTIDE SEQUENCE [LARGE SCALE GENOMIC DNA]</scope>
</reference>
<feature type="compositionally biased region" description="Acidic residues" evidence="1">
    <location>
        <begin position="966"/>
        <end position="980"/>
    </location>
</feature>
<feature type="compositionally biased region" description="Acidic residues" evidence="1">
    <location>
        <begin position="991"/>
        <end position="1002"/>
    </location>
</feature>
<feature type="transmembrane region" description="Helical" evidence="2">
    <location>
        <begin position="701"/>
        <end position="723"/>
    </location>
</feature>
<accession>A0A9W7LFE0</accession>
<keyword evidence="2" id="KW-1133">Transmembrane helix</keyword>
<gene>
    <name evidence="3" type="ORF">TrCOL_g4158</name>
</gene>
<evidence type="ECO:0000313" key="3">
    <source>
        <dbReference type="EMBL" id="GMI47876.1"/>
    </source>
</evidence>
<proteinExistence type="predicted"/>
<feature type="transmembrane region" description="Helical" evidence="2">
    <location>
        <begin position="792"/>
        <end position="814"/>
    </location>
</feature>
<evidence type="ECO:0000256" key="1">
    <source>
        <dbReference type="SAM" id="MobiDB-lite"/>
    </source>
</evidence>
<feature type="transmembrane region" description="Helical" evidence="2">
    <location>
        <begin position="20"/>
        <end position="43"/>
    </location>
</feature>
<feature type="transmembrane region" description="Helical" evidence="2">
    <location>
        <begin position="729"/>
        <end position="746"/>
    </location>
</feature>
<evidence type="ECO:0000256" key="2">
    <source>
        <dbReference type="SAM" id="Phobius"/>
    </source>
</evidence>
<dbReference type="AlphaFoldDB" id="A0A9W7LFE0"/>